<feature type="compositionally biased region" description="Polar residues" evidence="1">
    <location>
        <begin position="47"/>
        <end position="67"/>
    </location>
</feature>
<name>M9M574_PSEA3</name>
<dbReference type="EMBL" id="DF196782">
    <property type="protein sequence ID" value="GAC75650.1"/>
    <property type="molecule type" value="Genomic_DNA"/>
</dbReference>
<evidence type="ECO:0000256" key="1">
    <source>
        <dbReference type="SAM" id="MobiDB-lite"/>
    </source>
</evidence>
<gene>
    <name evidence="2" type="ORF">PANT_16d00083</name>
</gene>
<evidence type="ECO:0000313" key="3">
    <source>
        <dbReference type="Proteomes" id="UP000011976"/>
    </source>
</evidence>
<evidence type="ECO:0000313" key="2">
    <source>
        <dbReference type="EMBL" id="GAC75650.1"/>
    </source>
</evidence>
<dbReference type="Proteomes" id="UP000011976">
    <property type="component" value="Unassembled WGS sequence"/>
</dbReference>
<sequence length="130" mass="13664">MTDGTHPPARSEDFSAGHGSGIHIHACQYCKPLIPTIRTGPRRHDPNANNVPSRQLAFSHTHSNSRPSARARMLPLLNASSLGPPAIAARSFHHMSGPVCRSIHATPLAFASVVPPIGQSCPTASSHAGS</sequence>
<reference evidence="3" key="1">
    <citation type="journal article" date="2013" name="Genome Announc.">
        <title>Genome sequence of the basidiomycetous yeast Pseudozyma antarctica T-34, a producer of the glycolipid biosurfactants mannosylerythritol lipids.</title>
        <authorList>
            <person name="Morita T."/>
            <person name="Koike H."/>
            <person name="Koyama Y."/>
            <person name="Hagiwara H."/>
            <person name="Ito E."/>
            <person name="Fukuoka T."/>
            <person name="Imura T."/>
            <person name="Machida M."/>
            <person name="Kitamoto D."/>
        </authorList>
    </citation>
    <scope>NUCLEOTIDE SEQUENCE [LARGE SCALE GENOMIC DNA]</scope>
    <source>
        <strain evidence="3">T-34</strain>
    </source>
</reference>
<accession>M9M574</accession>
<feature type="region of interest" description="Disordered" evidence="1">
    <location>
        <begin position="38"/>
        <end position="68"/>
    </location>
</feature>
<proteinExistence type="predicted"/>
<dbReference type="AlphaFoldDB" id="M9M574"/>
<organism evidence="2 3">
    <name type="scientific">Pseudozyma antarctica (strain T-34)</name>
    <name type="common">Yeast</name>
    <name type="synonym">Candida antarctica</name>
    <dbReference type="NCBI Taxonomy" id="1151754"/>
    <lineage>
        <taxon>Eukaryota</taxon>
        <taxon>Fungi</taxon>
        <taxon>Dikarya</taxon>
        <taxon>Basidiomycota</taxon>
        <taxon>Ustilaginomycotina</taxon>
        <taxon>Ustilaginomycetes</taxon>
        <taxon>Ustilaginales</taxon>
        <taxon>Ustilaginaceae</taxon>
        <taxon>Moesziomyces</taxon>
    </lineage>
</organism>
<protein>
    <submittedName>
        <fullName evidence="2">Uncharacterized protein</fullName>
    </submittedName>
</protein>